<reference evidence="1 2" key="1">
    <citation type="journal article" date="2021" name="Hortic Res">
        <title>High-quality reference genome and annotation aids understanding of berry development for evergreen blueberry (Vaccinium darrowii).</title>
        <authorList>
            <person name="Yu J."/>
            <person name="Hulse-Kemp A.M."/>
            <person name="Babiker E."/>
            <person name="Staton M."/>
        </authorList>
    </citation>
    <scope>NUCLEOTIDE SEQUENCE [LARGE SCALE GENOMIC DNA]</scope>
    <source>
        <strain evidence="2">cv. NJ 8807/NJ 8810</strain>
        <tissue evidence="1">Young leaf</tissue>
    </source>
</reference>
<evidence type="ECO:0000313" key="1">
    <source>
        <dbReference type="EMBL" id="KAH7858478.1"/>
    </source>
</evidence>
<proteinExistence type="predicted"/>
<dbReference type="Proteomes" id="UP000828048">
    <property type="component" value="Chromosome 3"/>
</dbReference>
<gene>
    <name evidence="1" type="ORF">Vadar_024267</name>
</gene>
<comment type="caution">
    <text evidence="1">The sequence shown here is derived from an EMBL/GenBank/DDBJ whole genome shotgun (WGS) entry which is preliminary data.</text>
</comment>
<dbReference type="EMBL" id="CM037153">
    <property type="protein sequence ID" value="KAH7858478.1"/>
    <property type="molecule type" value="Genomic_DNA"/>
</dbReference>
<evidence type="ECO:0000313" key="2">
    <source>
        <dbReference type="Proteomes" id="UP000828048"/>
    </source>
</evidence>
<sequence length="238" mass="27196">MEAATVPPRSPRRKQPEEIQDHPTTTTISELPSHITSYILSRLPLKSIFSCRRVCSSFRNLTSDPYFAQLQLPRSPLCQILYRSSESFSGRPTYLGFVPLHDSLEDLRRPKAPMKFKIPIEIPLCRLWVVSCNGLICLSNHLLPNNVYVGNPLTRQHFRLPKSRNEPIVSINHRYELYVCWSGIGYSRSADLFKVVQFTVNSECERHFSIYTLGVDDEWRTLGDAGLLFPCNTGPIEG</sequence>
<protein>
    <submittedName>
        <fullName evidence="1">Uncharacterized protein</fullName>
    </submittedName>
</protein>
<keyword evidence="2" id="KW-1185">Reference proteome</keyword>
<organism evidence="1 2">
    <name type="scientific">Vaccinium darrowii</name>
    <dbReference type="NCBI Taxonomy" id="229202"/>
    <lineage>
        <taxon>Eukaryota</taxon>
        <taxon>Viridiplantae</taxon>
        <taxon>Streptophyta</taxon>
        <taxon>Embryophyta</taxon>
        <taxon>Tracheophyta</taxon>
        <taxon>Spermatophyta</taxon>
        <taxon>Magnoliopsida</taxon>
        <taxon>eudicotyledons</taxon>
        <taxon>Gunneridae</taxon>
        <taxon>Pentapetalae</taxon>
        <taxon>asterids</taxon>
        <taxon>Ericales</taxon>
        <taxon>Ericaceae</taxon>
        <taxon>Vaccinioideae</taxon>
        <taxon>Vaccinieae</taxon>
        <taxon>Vaccinium</taxon>
    </lineage>
</organism>
<accession>A0ACB7YYS9</accession>
<name>A0ACB7YYS9_9ERIC</name>